<evidence type="ECO:0000259" key="7">
    <source>
        <dbReference type="SMART" id="SM00822"/>
    </source>
</evidence>
<dbReference type="Gene3D" id="3.40.50.720">
    <property type="entry name" value="NAD(P)-binding Rossmann-like Domain"/>
    <property type="match status" value="2"/>
</dbReference>
<gene>
    <name evidence="8" type="ORF">Prudu_014581</name>
</gene>
<sequence>MLGVNLIHKFLNLVAPPFTFFSLCLFLPPFYLFKSFLSVLSSIFSENVNGKVVLITGASSGIGEHLAYEYAKRGARLVLVGRREDSLREVVDRASDRGSPDVLMVRADVSKVEDCKRIVDETINHFGRLDHLVNNAGITSLGRLEEATDITNFRAIMDTNFWGSVYTTRFAIPHLRCSKGKIVVLSSAASWLPIPRQSIYNASKAALLSMYETLRIEFGPNIQITIVTPGYIESELTQGKFLMSDDGEMIVDQDLRDAQVSATPVGSVEGCAKAIVNSVCRGDRYLTEPEWFGVTYIWKVFCPELLEWGYRLMYVTRPGSSAKEAPSKKILDYTGAENVLYPETLHSPEFISFMRRSKSIENMGGKVVLITGASSGIGEHLAYEYAKRGARLALAARREDRLRAVADKARGLGSPDAIVLPADVSILEHCNRLVNETVNHFGQLDHLVNNAGVLQAGSFEDWTQGQFSKLVSIMDINFWGSVYCTHFSLPYLRKSKGKIVVISSFASWFSAPKQLTCFFETLRAELGSDIGITIVSPGVIESEMTGSSQFLSQVRSNLMPSKSTEGCTKAIVDRAWRGDMYLTEPAWVKFGFWLRVFCPELLEKLFQLMATKKNPAGTSIKDD</sequence>
<dbReference type="GO" id="GO:0072582">
    <property type="term" value="F:17-beta-hydroxysteroid dehydrogenase (NADP+) activity"/>
    <property type="evidence" value="ECO:0007669"/>
    <property type="project" value="TreeGrafter"/>
</dbReference>
<dbReference type="InterPro" id="IPR002347">
    <property type="entry name" value="SDR_fam"/>
</dbReference>
<protein>
    <submittedName>
        <fullName evidence="8">Hydroxysteroid dehydrogenase 1</fullName>
    </submittedName>
</protein>
<dbReference type="GO" id="GO:0008202">
    <property type="term" value="P:steroid metabolic process"/>
    <property type="evidence" value="ECO:0007669"/>
    <property type="project" value="TreeGrafter"/>
</dbReference>
<dbReference type="FunFam" id="3.40.50.720:FF:000084">
    <property type="entry name" value="Short-chain dehydrogenase reductase"/>
    <property type="match status" value="1"/>
</dbReference>
<keyword evidence="3" id="KW-0521">NADP</keyword>
<dbReference type="InterPro" id="IPR057326">
    <property type="entry name" value="KR_dom"/>
</dbReference>
<dbReference type="InterPro" id="IPR036291">
    <property type="entry name" value="NAD(P)-bd_dom_sf"/>
</dbReference>
<feature type="domain" description="Ketoreductase" evidence="7">
    <location>
        <begin position="51"/>
        <end position="235"/>
    </location>
</feature>
<dbReference type="SUPFAM" id="SSF51735">
    <property type="entry name" value="NAD(P)-binding Rossmann-fold domains"/>
    <property type="match status" value="2"/>
</dbReference>
<dbReference type="PANTHER" id="PTHR43391">
    <property type="entry name" value="RETINOL DEHYDROGENASE-RELATED"/>
    <property type="match status" value="1"/>
</dbReference>
<dbReference type="PANTHER" id="PTHR43391:SF89">
    <property type="entry name" value="11-BETA-HYDROXYSTEROID DEHYDROGENASE 1A-RELATED"/>
    <property type="match status" value="1"/>
</dbReference>
<evidence type="ECO:0000256" key="4">
    <source>
        <dbReference type="ARBA" id="ARBA00022968"/>
    </source>
</evidence>
<keyword evidence="4" id="KW-0735">Signal-anchor</keyword>
<keyword evidence="5" id="KW-0560">Oxidoreductase</keyword>
<evidence type="ECO:0000256" key="1">
    <source>
        <dbReference type="ARBA" id="ARBA00004606"/>
    </source>
</evidence>
<dbReference type="SMART" id="SM00822">
    <property type="entry name" value="PKS_KR"/>
    <property type="match status" value="1"/>
</dbReference>
<feature type="transmembrane region" description="Helical" evidence="6">
    <location>
        <begin position="12"/>
        <end position="33"/>
    </location>
</feature>
<accession>A0A4Y1RH78</accession>
<evidence type="ECO:0000256" key="3">
    <source>
        <dbReference type="ARBA" id="ARBA00022857"/>
    </source>
</evidence>
<proteinExistence type="inferred from homology"/>
<dbReference type="EMBL" id="AP019301">
    <property type="protein sequence ID" value="BBH03650.1"/>
    <property type="molecule type" value="Genomic_DNA"/>
</dbReference>
<dbReference type="NCBIfam" id="NF004825">
    <property type="entry name" value="PRK06181.1"/>
    <property type="match status" value="1"/>
</dbReference>
<dbReference type="PRINTS" id="PR00080">
    <property type="entry name" value="SDRFAMILY"/>
</dbReference>
<evidence type="ECO:0000256" key="5">
    <source>
        <dbReference type="ARBA" id="ARBA00023002"/>
    </source>
</evidence>
<comment type="subcellular location">
    <subcellularLocation>
        <location evidence="1">Membrane</location>
        <topology evidence="1">Single-pass type II membrane protein</topology>
    </subcellularLocation>
</comment>
<organism evidence="8">
    <name type="scientific">Prunus dulcis</name>
    <name type="common">Almond</name>
    <name type="synonym">Amygdalus dulcis</name>
    <dbReference type="NCBI Taxonomy" id="3755"/>
    <lineage>
        <taxon>Eukaryota</taxon>
        <taxon>Viridiplantae</taxon>
        <taxon>Streptophyta</taxon>
        <taxon>Embryophyta</taxon>
        <taxon>Tracheophyta</taxon>
        <taxon>Spermatophyta</taxon>
        <taxon>Magnoliopsida</taxon>
        <taxon>eudicotyledons</taxon>
        <taxon>Gunneridae</taxon>
        <taxon>Pentapetalae</taxon>
        <taxon>rosids</taxon>
        <taxon>fabids</taxon>
        <taxon>Rosales</taxon>
        <taxon>Rosaceae</taxon>
        <taxon>Amygdaloideae</taxon>
        <taxon>Amygdaleae</taxon>
        <taxon>Prunus</taxon>
    </lineage>
</organism>
<dbReference type="AlphaFoldDB" id="A0A4Y1RH78"/>
<evidence type="ECO:0000256" key="6">
    <source>
        <dbReference type="SAM" id="Phobius"/>
    </source>
</evidence>
<name>A0A4Y1RH78_PRUDU</name>
<dbReference type="GO" id="GO:0005829">
    <property type="term" value="C:cytosol"/>
    <property type="evidence" value="ECO:0007669"/>
    <property type="project" value="TreeGrafter"/>
</dbReference>
<comment type="similarity">
    <text evidence="2">Belongs to the short-chain dehydrogenases/reductases (SDR) family.</text>
</comment>
<dbReference type="InterPro" id="IPR020904">
    <property type="entry name" value="Sc_DH/Rdtase_CS"/>
</dbReference>
<evidence type="ECO:0000256" key="2">
    <source>
        <dbReference type="ARBA" id="ARBA00006484"/>
    </source>
</evidence>
<reference evidence="8" key="1">
    <citation type="journal article" date="2019" name="Science">
        <title>Mutation of a bHLH transcription factor allowed almond domestication.</title>
        <authorList>
            <person name="Sanchez-Perez R."/>
            <person name="Pavan S."/>
            <person name="Mazzeo R."/>
            <person name="Moldovan C."/>
            <person name="Aiese Cigliano R."/>
            <person name="Del Cueto J."/>
            <person name="Ricciardi F."/>
            <person name="Lotti C."/>
            <person name="Ricciardi L."/>
            <person name="Dicenta F."/>
            <person name="Lopez-Marques R.L."/>
            <person name="Lindberg Moller B."/>
        </authorList>
    </citation>
    <scope>NUCLEOTIDE SEQUENCE</scope>
</reference>
<keyword evidence="6" id="KW-1133">Transmembrane helix</keyword>
<keyword evidence="6" id="KW-0472">Membrane</keyword>
<dbReference type="PRINTS" id="PR00081">
    <property type="entry name" value="GDHRDH"/>
</dbReference>
<evidence type="ECO:0000313" key="8">
    <source>
        <dbReference type="EMBL" id="BBH03650.1"/>
    </source>
</evidence>
<dbReference type="PROSITE" id="PS00061">
    <property type="entry name" value="ADH_SHORT"/>
    <property type="match status" value="1"/>
</dbReference>
<dbReference type="GO" id="GO:0016020">
    <property type="term" value="C:membrane"/>
    <property type="evidence" value="ECO:0007669"/>
    <property type="project" value="UniProtKB-SubCell"/>
</dbReference>
<dbReference type="Pfam" id="PF00106">
    <property type="entry name" value="adh_short"/>
    <property type="match status" value="2"/>
</dbReference>
<keyword evidence="6" id="KW-0812">Transmembrane</keyword>